<reference evidence="1 2" key="1">
    <citation type="journal article" date="2011" name="J. Bacteriol.">
        <title>Genome sequence of 'Pedosphaera parvula' Ellin514, an aerobic Verrucomicrobial isolate from pasture soil.</title>
        <authorList>
            <person name="Kant R."/>
            <person name="van Passel M.W."/>
            <person name="Sangwan P."/>
            <person name="Palva A."/>
            <person name="Lucas S."/>
            <person name="Copeland A."/>
            <person name="Lapidus A."/>
            <person name="Glavina Del Rio T."/>
            <person name="Dalin E."/>
            <person name="Tice H."/>
            <person name="Bruce D."/>
            <person name="Goodwin L."/>
            <person name="Pitluck S."/>
            <person name="Chertkov O."/>
            <person name="Larimer F.W."/>
            <person name="Land M.L."/>
            <person name="Hauser L."/>
            <person name="Brettin T.S."/>
            <person name="Detter J.C."/>
            <person name="Han S."/>
            <person name="de Vos W.M."/>
            <person name="Janssen P.H."/>
            <person name="Smidt H."/>
        </authorList>
    </citation>
    <scope>NUCLEOTIDE SEQUENCE [LARGE SCALE GENOMIC DNA]</scope>
    <source>
        <strain evidence="1 2">Ellin514</strain>
    </source>
</reference>
<dbReference type="Proteomes" id="UP000003688">
    <property type="component" value="Unassembled WGS sequence"/>
</dbReference>
<gene>
    <name evidence="1" type="ORF">Cflav_PD2371</name>
</gene>
<organism evidence="1 2">
    <name type="scientific">Pedosphaera parvula (strain Ellin514)</name>
    <dbReference type="NCBI Taxonomy" id="320771"/>
    <lineage>
        <taxon>Bacteria</taxon>
        <taxon>Pseudomonadati</taxon>
        <taxon>Verrucomicrobiota</taxon>
        <taxon>Pedosphaerae</taxon>
        <taxon>Pedosphaerales</taxon>
        <taxon>Pedosphaeraceae</taxon>
        <taxon>Pedosphaera</taxon>
    </lineage>
</organism>
<dbReference type="RefSeq" id="WP_007416748.1">
    <property type="nucleotide sequence ID" value="NZ_ABOX02000031.1"/>
</dbReference>
<dbReference type="AlphaFoldDB" id="B9XLQ9"/>
<accession>B9XLQ9</accession>
<dbReference type="EMBL" id="ABOX02000031">
    <property type="protein sequence ID" value="EEF59166.1"/>
    <property type="molecule type" value="Genomic_DNA"/>
</dbReference>
<keyword evidence="2" id="KW-1185">Reference proteome</keyword>
<comment type="caution">
    <text evidence="1">The sequence shown here is derived from an EMBL/GenBank/DDBJ whole genome shotgun (WGS) entry which is preliminary data.</text>
</comment>
<evidence type="ECO:0000313" key="2">
    <source>
        <dbReference type="Proteomes" id="UP000003688"/>
    </source>
</evidence>
<sequence>MRTSENTILELDGVSLHHHLETERLKIMSKGFGGEAAAGGTYRQLTAVQN</sequence>
<name>B9XLQ9_PEDPL</name>
<protein>
    <submittedName>
        <fullName evidence="1">Uncharacterized protein</fullName>
    </submittedName>
</protein>
<evidence type="ECO:0000313" key="1">
    <source>
        <dbReference type="EMBL" id="EEF59166.1"/>
    </source>
</evidence>
<dbReference type="STRING" id="320771.Cflav_PD2371"/>
<proteinExistence type="predicted"/>